<dbReference type="EMBL" id="JAEDAH010000078">
    <property type="protein sequence ID" value="MCA6064446.1"/>
    <property type="molecule type" value="Genomic_DNA"/>
</dbReference>
<evidence type="ECO:0000313" key="3">
    <source>
        <dbReference type="Proteomes" id="UP000714380"/>
    </source>
</evidence>
<organism evidence="2 3">
    <name type="scientific">Thalassolituus marinus</name>
    <dbReference type="NCBI Taxonomy" id="671053"/>
    <lineage>
        <taxon>Bacteria</taxon>
        <taxon>Pseudomonadati</taxon>
        <taxon>Pseudomonadota</taxon>
        <taxon>Gammaproteobacteria</taxon>
        <taxon>Oceanospirillales</taxon>
        <taxon>Oceanospirillaceae</taxon>
        <taxon>Thalassolituus</taxon>
    </lineage>
</organism>
<keyword evidence="3" id="KW-1185">Reference proteome</keyword>
<evidence type="ECO:0000313" key="2">
    <source>
        <dbReference type="EMBL" id="MCA6064446.1"/>
    </source>
</evidence>
<proteinExistence type="predicted"/>
<dbReference type="Proteomes" id="UP000714380">
    <property type="component" value="Unassembled WGS sequence"/>
</dbReference>
<dbReference type="Gene3D" id="3.40.30.10">
    <property type="entry name" value="Glutaredoxin"/>
    <property type="match status" value="1"/>
</dbReference>
<name>A0ABS7ZS17_9GAMM</name>
<dbReference type="SUPFAM" id="SSF52833">
    <property type="entry name" value="Thioredoxin-like"/>
    <property type="match status" value="1"/>
</dbReference>
<evidence type="ECO:0000259" key="1">
    <source>
        <dbReference type="PROSITE" id="PS50404"/>
    </source>
</evidence>
<comment type="caution">
    <text evidence="2">The sequence shown here is derived from an EMBL/GenBank/DDBJ whole genome shotgun (WGS) entry which is preliminary data.</text>
</comment>
<dbReference type="PROSITE" id="PS50404">
    <property type="entry name" value="GST_NTER"/>
    <property type="match status" value="1"/>
</dbReference>
<sequence length="81" mass="9602">MFMKYALYYYDACPFCQRVLAALPKVTVDVEKRNVMQNRSFSEQQYKATGRTTVPCLLIEENGKETWMYESADIIRYLQSR</sequence>
<gene>
    <name evidence="2" type="ORF">I9W95_12590</name>
</gene>
<reference evidence="2 3" key="1">
    <citation type="submission" date="2020-12" db="EMBL/GenBank/DDBJ databases">
        <title>Novel Thalassolituus-related marine hydrocarbonoclastic bacteria mediated algae-derived hydrocarbons mineralization in twilight zone of the northern South China Sea.</title>
        <authorList>
            <person name="Dong C."/>
        </authorList>
    </citation>
    <scope>NUCLEOTIDE SEQUENCE [LARGE SCALE GENOMIC DNA]</scope>
    <source>
        <strain evidence="2 3">IMCC1826</strain>
    </source>
</reference>
<dbReference type="PROSITE" id="PS51354">
    <property type="entry name" value="GLUTAREDOXIN_2"/>
    <property type="match status" value="1"/>
</dbReference>
<protein>
    <submittedName>
        <fullName evidence="2">Glutathione S-transferase N-terminal domain-containing protein</fullName>
    </submittedName>
</protein>
<dbReference type="Pfam" id="PF13417">
    <property type="entry name" value="GST_N_3"/>
    <property type="match status" value="1"/>
</dbReference>
<dbReference type="InterPro" id="IPR011767">
    <property type="entry name" value="GLR_AS"/>
</dbReference>
<dbReference type="PROSITE" id="PS00195">
    <property type="entry name" value="GLUTAREDOXIN_1"/>
    <property type="match status" value="1"/>
</dbReference>
<accession>A0ABS7ZS17</accession>
<dbReference type="InterPro" id="IPR036249">
    <property type="entry name" value="Thioredoxin-like_sf"/>
</dbReference>
<feature type="domain" description="GST N-terminal" evidence="1">
    <location>
        <begin position="3"/>
        <end position="81"/>
    </location>
</feature>
<dbReference type="InterPro" id="IPR004045">
    <property type="entry name" value="Glutathione_S-Trfase_N"/>
</dbReference>